<reference evidence="4" key="1">
    <citation type="submission" date="2017-02" db="EMBL/GenBank/DDBJ databases">
        <authorList>
            <person name="Varghese N."/>
            <person name="Submissions S."/>
        </authorList>
    </citation>
    <scope>NUCLEOTIDE SEQUENCE [LARGE SCALE GENOMIC DNA]</scope>
    <source>
        <strain evidence="4">ATCC 27094</strain>
    </source>
</reference>
<keyword evidence="2" id="KW-1133">Transmembrane helix</keyword>
<evidence type="ECO:0000313" key="4">
    <source>
        <dbReference type="Proteomes" id="UP000190092"/>
    </source>
</evidence>
<keyword evidence="4" id="KW-1185">Reference proteome</keyword>
<gene>
    <name evidence="3" type="ORF">SAMN02745126_03759</name>
</gene>
<organism evidence="3 4">
    <name type="scientific">Enhydrobacter aerosaccus</name>
    <dbReference type="NCBI Taxonomy" id="225324"/>
    <lineage>
        <taxon>Bacteria</taxon>
        <taxon>Pseudomonadati</taxon>
        <taxon>Pseudomonadota</taxon>
        <taxon>Alphaproteobacteria</taxon>
        <taxon>Hyphomicrobiales</taxon>
        <taxon>Enhydrobacter</taxon>
    </lineage>
</organism>
<feature type="compositionally biased region" description="Pro residues" evidence="1">
    <location>
        <begin position="227"/>
        <end position="239"/>
    </location>
</feature>
<protein>
    <submittedName>
        <fullName evidence="3">Uncharacterized protein</fullName>
    </submittedName>
</protein>
<dbReference type="SUPFAM" id="SSF101447">
    <property type="entry name" value="Formin homology 2 domain (FH2 domain)"/>
    <property type="match status" value="1"/>
</dbReference>
<dbReference type="OrthoDB" id="1090891at2"/>
<dbReference type="Proteomes" id="UP000190092">
    <property type="component" value="Unassembled WGS sequence"/>
</dbReference>
<feature type="transmembrane region" description="Helical" evidence="2">
    <location>
        <begin position="188"/>
        <end position="209"/>
    </location>
</feature>
<dbReference type="RefSeq" id="WP_085935423.1">
    <property type="nucleotide sequence ID" value="NZ_FUWJ01000004.1"/>
</dbReference>
<keyword evidence="2" id="KW-0812">Transmembrane</keyword>
<proteinExistence type="predicted"/>
<keyword evidence="2" id="KW-0472">Membrane</keyword>
<sequence>MGDRPTLILTTRLGVRPLGVRGEPLHAVAGQLLSVIRRRLGDGSANLLAEPQLRETRDGIDWYAATDGPVRRFSELDDAERAQVLRTVESHLEAIRRLGAQLGASQSSDEARLVGRSLELATTRPSDDFIFLVGGQPVIAAWGYEADAAASLQAAPPLAPIAQTAPPAATFASAPAVVLPVRSGWSRWLGVLLFGLLLLLLLLIASWLLRACTPVDPSTNIATLETPAPPAPPPPPDPTPVLKASLDDAQSAEKQLKAQLAALEEDLKHKVEQCKPIEPPKPPQPPPPPPVAKAPPPPPPPPQHAAAPPVSRPPPGMLPCDWSGDSGGEGVTRNRHYLGDKPGFVAINYNLYVKPDDIKVIYRGQVLAGTGGPRSGRGGFGFDWNPVAGDYSVDVIVTGEMWGTRWTYTMSCPRGGR</sequence>
<name>A0A1T4RBJ0_9HYPH</name>
<evidence type="ECO:0000256" key="1">
    <source>
        <dbReference type="SAM" id="MobiDB-lite"/>
    </source>
</evidence>
<evidence type="ECO:0000256" key="2">
    <source>
        <dbReference type="SAM" id="Phobius"/>
    </source>
</evidence>
<accession>A0A1T4RBJ0</accession>
<feature type="compositionally biased region" description="Pro residues" evidence="1">
    <location>
        <begin position="277"/>
        <end position="303"/>
    </location>
</feature>
<dbReference type="EMBL" id="FUWJ01000004">
    <property type="protein sequence ID" value="SKA13410.1"/>
    <property type="molecule type" value="Genomic_DNA"/>
</dbReference>
<feature type="region of interest" description="Disordered" evidence="1">
    <location>
        <begin position="274"/>
        <end position="327"/>
    </location>
</feature>
<feature type="region of interest" description="Disordered" evidence="1">
    <location>
        <begin position="222"/>
        <end position="253"/>
    </location>
</feature>
<evidence type="ECO:0000313" key="3">
    <source>
        <dbReference type="EMBL" id="SKA13410.1"/>
    </source>
</evidence>
<dbReference type="AlphaFoldDB" id="A0A1T4RBJ0"/>
<dbReference type="STRING" id="225324.SAMN02745126_03759"/>